<keyword evidence="1" id="KW-0812">Transmembrane</keyword>
<gene>
    <name evidence="2" type="ORF">METZ01_LOCUS43801</name>
</gene>
<keyword evidence="1" id="KW-0472">Membrane</keyword>
<organism evidence="2">
    <name type="scientific">marine metagenome</name>
    <dbReference type="NCBI Taxonomy" id="408172"/>
    <lineage>
        <taxon>unclassified sequences</taxon>
        <taxon>metagenomes</taxon>
        <taxon>ecological metagenomes</taxon>
    </lineage>
</organism>
<feature type="transmembrane region" description="Helical" evidence="1">
    <location>
        <begin position="22"/>
        <end position="41"/>
    </location>
</feature>
<dbReference type="EMBL" id="UINC01001936">
    <property type="protein sequence ID" value="SUZ90947.1"/>
    <property type="molecule type" value="Genomic_DNA"/>
</dbReference>
<evidence type="ECO:0000313" key="2">
    <source>
        <dbReference type="EMBL" id="SUZ90947.1"/>
    </source>
</evidence>
<proteinExistence type="predicted"/>
<reference evidence="2" key="1">
    <citation type="submission" date="2018-05" db="EMBL/GenBank/DDBJ databases">
        <authorList>
            <person name="Lanie J.A."/>
            <person name="Ng W.-L."/>
            <person name="Kazmierczak K.M."/>
            <person name="Andrzejewski T.M."/>
            <person name="Davidsen T.M."/>
            <person name="Wayne K.J."/>
            <person name="Tettelin H."/>
            <person name="Glass J.I."/>
            <person name="Rusch D."/>
            <person name="Podicherti R."/>
            <person name="Tsui H.-C.T."/>
            <person name="Winkler M.E."/>
        </authorList>
    </citation>
    <scope>NUCLEOTIDE SEQUENCE</scope>
</reference>
<keyword evidence="1" id="KW-1133">Transmembrane helix</keyword>
<name>A0A381RM12_9ZZZZ</name>
<dbReference type="AlphaFoldDB" id="A0A381RM12"/>
<feature type="transmembrane region" description="Helical" evidence="1">
    <location>
        <begin position="48"/>
        <end position="66"/>
    </location>
</feature>
<accession>A0A381RM12</accession>
<sequence>MSDRLYDLPQLTTLPSWADPELLANASMLGLVILALAAYLILRFLRRIVVKVALIALVVLVGFGLWDQRLELRSCADDCSCTLFGQSVQIPLDKNPRCGAG</sequence>
<protein>
    <submittedName>
        <fullName evidence="2">Uncharacterized protein</fullName>
    </submittedName>
</protein>
<evidence type="ECO:0000256" key="1">
    <source>
        <dbReference type="SAM" id="Phobius"/>
    </source>
</evidence>